<feature type="region of interest" description="Disordered" evidence="1">
    <location>
        <begin position="39"/>
        <end position="64"/>
    </location>
</feature>
<protein>
    <submittedName>
        <fullName evidence="2">Uncharacterized protein</fullName>
    </submittedName>
</protein>
<proteinExistence type="predicted"/>
<organism evidence="2 3">
    <name type="scientific">Caerostris darwini</name>
    <dbReference type="NCBI Taxonomy" id="1538125"/>
    <lineage>
        <taxon>Eukaryota</taxon>
        <taxon>Metazoa</taxon>
        <taxon>Ecdysozoa</taxon>
        <taxon>Arthropoda</taxon>
        <taxon>Chelicerata</taxon>
        <taxon>Arachnida</taxon>
        <taxon>Araneae</taxon>
        <taxon>Araneomorphae</taxon>
        <taxon>Entelegynae</taxon>
        <taxon>Araneoidea</taxon>
        <taxon>Araneidae</taxon>
        <taxon>Caerostris</taxon>
    </lineage>
</organism>
<dbReference type="AlphaFoldDB" id="A0AAV4R594"/>
<gene>
    <name evidence="2" type="ORF">CDAR_391301</name>
</gene>
<reference evidence="2 3" key="1">
    <citation type="submission" date="2021-06" db="EMBL/GenBank/DDBJ databases">
        <title>Caerostris darwini draft genome.</title>
        <authorList>
            <person name="Kono N."/>
            <person name="Arakawa K."/>
        </authorList>
    </citation>
    <scope>NUCLEOTIDE SEQUENCE [LARGE SCALE GENOMIC DNA]</scope>
</reference>
<feature type="region of interest" description="Disordered" evidence="1">
    <location>
        <begin position="1"/>
        <end position="23"/>
    </location>
</feature>
<comment type="caution">
    <text evidence="2">The sequence shown here is derived from an EMBL/GenBank/DDBJ whole genome shotgun (WGS) entry which is preliminary data.</text>
</comment>
<evidence type="ECO:0000313" key="3">
    <source>
        <dbReference type="Proteomes" id="UP001054837"/>
    </source>
</evidence>
<dbReference type="Proteomes" id="UP001054837">
    <property type="component" value="Unassembled WGS sequence"/>
</dbReference>
<evidence type="ECO:0000313" key="2">
    <source>
        <dbReference type="EMBL" id="GIY15542.1"/>
    </source>
</evidence>
<keyword evidence="3" id="KW-1185">Reference proteome</keyword>
<dbReference type="EMBL" id="BPLQ01005537">
    <property type="protein sequence ID" value="GIY15542.1"/>
    <property type="molecule type" value="Genomic_DNA"/>
</dbReference>
<accession>A0AAV4R594</accession>
<sequence length="194" mass="22438">MLQFVAGLEGEKRPKSASVGWGGSSKAYMRRHMRNNREIGVKVRRKYESDGHQSGGNSEKETHRMSYGQQNWIVHSIHSAIRVTEWLPSNPTEMHILEVNTLNHFEDSIQYPSDISMPPTILSKQNNANPYSAFIPASYGVIDICREWILKGIIQVLSRIMSSRRKRGKFVKIAQKWDKYWMELGYISHIVNFE</sequence>
<feature type="compositionally biased region" description="Basic and acidic residues" evidence="1">
    <location>
        <begin position="39"/>
        <end position="51"/>
    </location>
</feature>
<evidence type="ECO:0000256" key="1">
    <source>
        <dbReference type="SAM" id="MobiDB-lite"/>
    </source>
</evidence>
<name>A0AAV4R594_9ARAC</name>